<keyword evidence="2" id="KW-1185">Reference proteome</keyword>
<evidence type="ECO:0000313" key="1">
    <source>
        <dbReference type="EMBL" id="OBU07738.1"/>
    </source>
</evidence>
<protein>
    <submittedName>
        <fullName evidence="1">Type I-F CRISPR-associated protein Csy3</fullName>
    </submittedName>
</protein>
<comment type="caution">
    <text evidence="1">The sequence shown here is derived from an EMBL/GenBank/DDBJ whole genome shotgun (WGS) entry which is preliminary data.</text>
</comment>
<dbReference type="OrthoDB" id="240864at2"/>
<accession>A0A1B8HF88</accession>
<dbReference type="RefSeq" id="WP_067402912.1">
    <property type="nucleotide sequence ID" value="NZ_LZEY01000023.1"/>
</dbReference>
<organism evidence="1 2">
    <name type="scientific">Morganella psychrotolerans</name>
    <dbReference type="NCBI Taxonomy" id="368603"/>
    <lineage>
        <taxon>Bacteria</taxon>
        <taxon>Pseudomonadati</taxon>
        <taxon>Pseudomonadota</taxon>
        <taxon>Gammaproteobacteria</taxon>
        <taxon>Enterobacterales</taxon>
        <taxon>Morganellaceae</taxon>
        <taxon>Morganella</taxon>
    </lineage>
</organism>
<dbReference type="NCBIfam" id="TIGR02566">
    <property type="entry name" value="cas_Csy3"/>
    <property type="match status" value="1"/>
</dbReference>
<dbReference type="Pfam" id="PF09615">
    <property type="entry name" value="Cas_Csy3"/>
    <property type="match status" value="1"/>
</dbReference>
<reference evidence="2" key="1">
    <citation type="submission" date="2016-06" db="EMBL/GenBank/DDBJ databases">
        <authorList>
            <person name="Butler K."/>
        </authorList>
    </citation>
    <scope>NUCLEOTIDE SEQUENCE [LARGE SCALE GENOMIC DNA]</scope>
    <source>
        <strain evidence="2">GCSL-Mp20</strain>
    </source>
</reference>
<dbReference type="Proteomes" id="UP000092377">
    <property type="component" value="Unassembled WGS sequence"/>
</dbReference>
<dbReference type="AlphaFoldDB" id="A0A1B8HF88"/>
<gene>
    <name evidence="1" type="ORF">AYY18_05805</name>
</gene>
<proteinExistence type="predicted"/>
<evidence type="ECO:0000313" key="2">
    <source>
        <dbReference type="Proteomes" id="UP000092377"/>
    </source>
</evidence>
<dbReference type="EMBL" id="LZEY01000023">
    <property type="protein sequence ID" value="OBU07738.1"/>
    <property type="molecule type" value="Genomic_DNA"/>
</dbReference>
<sequence length="340" mass="37897">MNEHRDVVSVLSFEKKLVPSDGIFYGTSQQKADLVIPLKLQEKSVRGTLSFRQKKKSESQLPEADRYMGRPNLQTVDTCALGPEQDTLLFRFTLKVIGGLQYPSACNNAVFRQCYEKVAAGYLAREKCREQGHRYALNIANARFLWRNRVGAEHIEVTVSVLNKGREQQWLFDAYAYSIRDFNQRDADISTLGEKIAQALSGDKGALLLEISARVQSGKGQTVYPSGELILNKGKGTKSKVLYHIDGTAAMHSQKIGNALRSVDTWYPAYSDPLNSAGAIAVEPFGAVTHLGMVFRPPGSGQDFYTLFYKWVYGELLQENEEHYVVAVLIRGGVFGEGDK</sequence>
<name>A0A1B8HF88_9GAMM</name>
<dbReference type="InterPro" id="IPR013399">
    <property type="entry name" value="CRISPR-assoc_prot_Csy3"/>
</dbReference>